<dbReference type="EMBL" id="VCHE01000001">
    <property type="protein sequence ID" value="KAB2581406.1"/>
    <property type="molecule type" value="Genomic_DNA"/>
</dbReference>
<keyword evidence="1" id="KW-0175">Coiled coil</keyword>
<sequence>MEEHKIDANQKCMHCLMPYHDGGPFFCKRKCVFCGKMGHNGVICDMILPHFCADAEANKKEKTALQAEVDKKDKEIAQLRSLLQEKEQLLAEAGNKLQQQQQLQDQQQQQQYQQQDQQQQDYYQDDTEDWRLKGFDTSNDSLYSLHGWQPLEQVLQPDDNTAVVFEDFVNDE</sequence>
<organism evidence="2 3">
    <name type="scientific">Lasiodiplodia theobromae</name>
    <dbReference type="NCBI Taxonomy" id="45133"/>
    <lineage>
        <taxon>Eukaryota</taxon>
        <taxon>Fungi</taxon>
        <taxon>Dikarya</taxon>
        <taxon>Ascomycota</taxon>
        <taxon>Pezizomycotina</taxon>
        <taxon>Dothideomycetes</taxon>
        <taxon>Dothideomycetes incertae sedis</taxon>
        <taxon>Botryosphaeriales</taxon>
        <taxon>Botryosphaeriaceae</taxon>
        <taxon>Lasiodiplodia</taxon>
    </lineage>
</organism>
<comment type="caution">
    <text evidence="2">The sequence shown here is derived from an EMBL/GenBank/DDBJ whole genome shotgun (WGS) entry which is preliminary data.</text>
</comment>
<keyword evidence="3" id="KW-1185">Reference proteome</keyword>
<dbReference type="Proteomes" id="UP000325902">
    <property type="component" value="Unassembled WGS sequence"/>
</dbReference>
<evidence type="ECO:0000256" key="1">
    <source>
        <dbReference type="SAM" id="Coils"/>
    </source>
</evidence>
<reference evidence="2 3" key="1">
    <citation type="journal article" date="2019" name="Sci. Rep.">
        <title>A multi-omics analysis of the grapevine pathogen Lasiodiplodia theobromae reveals that temperature affects the expression of virulence- and pathogenicity-related genes.</title>
        <authorList>
            <person name="Felix C."/>
            <person name="Meneses R."/>
            <person name="Goncalves M.F.M."/>
            <person name="Tilleman L."/>
            <person name="Duarte A.S."/>
            <person name="Jorrin-Novo J.V."/>
            <person name="Van de Peer Y."/>
            <person name="Deforce D."/>
            <person name="Van Nieuwerburgh F."/>
            <person name="Esteves A.C."/>
            <person name="Alves A."/>
        </authorList>
    </citation>
    <scope>NUCLEOTIDE SEQUENCE [LARGE SCALE GENOMIC DNA]</scope>
    <source>
        <strain evidence="2 3">LA-SOL3</strain>
    </source>
</reference>
<proteinExistence type="predicted"/>
<accession>A0A5N5DTP2</accession>
<evidence type="ECO:0000313" key="3">
    <source>
        <dbReference type="Proteomes" id="UP000325902"/>
    </source>
</evidence>
<name>A0A5N5DTP2_9PEZI</name>
<dbReference type="AlphaFoldDB" id="A0A5N5DTP2"/>
<protein>
    <submittedName>
        <fullName evidence="2">Uncharacterized protein</fullName>
    </submittedName>
</protein>
<evidence type="ECO:0000313" key="2">
    <source>
        <dbReference type="EMBL" id="KAB2581406.1"/>
    </source>
</evidence>
<feature type="coiled-coil region" evidence="1">
    <location>
        <begin position="55"/>
        <end position="110"/>
    </location>
</feature>
<gene>
    <name evidence="2" type="ORF">DBV05_g115</name>
</gene>